<sequence>MASAADVAVGRNVAVRRRTVVGGRRPQPRHYEPSHSGTLVVPPARSRSLDRTAAVEASVRWRAAGEPSHSGTLIAAAVPPERANARGTSWSPTRTQLGIGFRPRFPSCVLNVNASINLKLPRPITPLHHRSSPLSSSPQPQLNSALVACVLPAAEDQGAAAAPDALPRHPPHHVPEQIADQARPRRRRREVGRAKGQASLEHVVVFLVLEQQQRHDQPIGGVVEPEVEQQQEGGQHQPRGFRRMLGRAEAASAGGPVHAKEELDDDDDRSGTGSNDVELDTPPQQKPLYAAPEPGMLPMPSFMVRVA</sequence>
<feature type="non-terminal residue" evidence="2">
    <location>
        <position position="1"/>
    </location>
</feature>
<evidence type="ECO:0000313" key="3">
    <source>
        <dbReference type="Proteomes" id="UP000324897"/>
    </source>
</evidence>
<keyword evidence="3" id="KW-1185">Reference proteome</keyword>
<dbReference type="EMBL" id="RWGY01000013">
    <property type="protein sequence ID" value="TVU26871.1"/>
    <property type="molecule type" value="Genomic_DNA"/>
</dbReference>
<name>A0A5J9UUB6_9POAL</name>
<dbReference type="Proteomes" id="UP000324897">
    <property type="component" value="Chromosome 2"/>
</dbReference>
<accession>A0A5J9UUB6</accession>
<gene>
    <name evidence="2" type="ORF">EJB05_29442</name>
</gene>
<organism evidence="2 3">
    <name type="scientific">Eragrostis curvula</name>
    <name type="common">weeping love grass</name>
    <dbReference type="NCBI Taxonomy" id="38414"/>
    <lineage>
        <taxon>Eukaryota</taxon>
        <taxon>Viridiplantae</taxon>
        <taxon>Streptophyta</taxon>
        <taxon>Embryophyta</taxon>
        <taxon>Tracheophyta</taxon>
        <taxon>Spermatophyta</taxon>
        <taxon>Magnoliopsida</taxon>
        <taxon>Liliopsida</taxon>
        <taxon>Poales</taxon>
        <taxon>Poaceae</taxon>
        <taxon>PACMAD clade</taxon>
        <taxon>Chloridoideae</taxon>
        <taxon>Eragrostideae</taxon>
        <taxon>Eragrostidinae</taxon>
        <taxon>Eragrostis</taxon>
    </lineage>
</organism>
<comment type="caution">
    <text evidence="2">The sequence shown here is derived from an EMBL/GenBank/DDBJ whole genome shotgun (WGS) entry which is preliminary data.</text>
</comment>
<evidence type="ECO:0000313" key="2">
    <source>
        <dbReference type="EMBL" id="TVU26871.1"/>
    </source>
</evidence>
<evidence type="ECO:0000256" key="1">
    <source>
        <dbReference type="SAM" id="MobiDB-lite"/>
    </source>
</evidence>
<feature type="region of interest" description="Disordered" evidence="1">
    <location>
        <begin position="159"/>
        <end position="195"/>
    </location>
</feature>
<feature type="region of interest" description="Disordered" evidence="1">
    <location>
        <begin position="249"/>
        <end position="297"/>
    </location>
</feature>
<dbReference type="Gramene" id="TVU26871">
    <property type="protein sequence ID" value="TVU26871"/>
    <property type="gene ID" value="EJB05_29442"/>
</dbReference>
<reference evidence="2 3" key="1">
    <citation type="journal article" date="2019" name="Sci. Rep.">
        <title>A high-quality genome of Eragrostis curvula grass provides insights into Poaceae evolution and supports new strategies to enhance forage quality.</title>
        <authorList>
            <person name="Carballo J."/>
            <person name="Santos B.A.C.M."/>
            <person name="Zappacosta D."/>
            <person name="Garbus I."/>
            <person name="Selva J.P."/>
            <person name="Gallo C.A."/>
            <person name="Diaz A."/>
            <person name="Albertini E."/>
            <person name="Caccamo M."/>
            <person name="Echenique V."/>
        </authorList>
    </citation>
    <scope>NUCLEOTIDE SEQUENCE [LARGE SCALE GENOMIC DNA]</scope>
    <source>
        <strain evidence="3">cv. Victoria</strain>
        <tissue evidence="2">Leaf</tissue>
    </source>
</reference>
<dbReference type="OrthoDB" id="675880at2759"/>
<proteinExistence type="predicted"/>
<protein>
    <submittedName>
        <fullName evidence="2">Uncharacterized protein</fullName>
    </submittedName>
</protein>
<dbReference type="AlphaFoldDB" id="A0A5J9UUB6"/>